<evidence type="ECO:0000313" key="2">
    <source>
        <dbReference type="EMBL" id="KAK7100048.1"/>
    </source>
</evidence>
<feature type="region of interest" description="Disordered" evidence="1">
    <location>
        <begin position="201"/>
        <end position="249"/>
    </location>
</feature>
<sequence length="249" mass="29071">MEMRSSMRMTPQTSLPFYQKRRRSKMTEWLDQYEKVAQRQQQYLQKIRDLRMRLRNKDERYMMLSIERMRRLPVELDHSPASPFQNKNADYKSHVPWSSSLLAHSYYPKMSAPSPRQVALVQSPEPLPSERGGSYGCVISGERLLPKLHPKYLSPISSRLHVRADRVEKQSKSDITLDRNKTDYEPIEDIAKRNRIQFSRYLSSRDDKDAEKDRKGKNSGSPVRDSRDVTGRLSIVANVGDEISQQDPT</sequence>
<accession>A0AAN9B7A5</accession>
<protein>
    <submittedName>
        <fullName evidence="2">Uncharacterized protein</fullName>
    </submittedName>
</protein>
<feature type="compositionally biased region" description="Basic and acidic residues" evidence="1">
    <location>
        <begin position="203"/>
        <end position="216"/>
    </location>
</feature>
<comment type="caution">
    <text evidence="2">The sequence shown here is derived from an EMBL/GenBank/DDBJ whole genome shotgun (WGS) entry which is preliminary data.</text>
</comment>
<evidence type="ECO:0000313" key="3">
    <source>
        <dbReference type="Proteomes" id="UP001374579"/>
    </source>
</evidence>
<proteinExistence type="predicted"/>
<dbReference type="AlphaFoldDB" id="A0AAN9B7A5"/>
<name>A0AAN9B7A5_9CAEN</name>
<evidence type="ECO:0000256" key="1">
    <source>
        <dbReference type="SAM" id="MobiDB-lite"/>
    </source>
</evidence>
<dbReference type="Proteomes" id="UP001374579">
    <property type="component" value="Unassembled WGS sequence"/>
</dbReference>
<organism evidence="2 3">
    <name type="scientific">Littorina saxatilis</name>
    <dbReference type="NCBI Taxonomy" id="31220"/>
    <lineage>
        <taxon>Eukaryota</taxon>
        <taxon>Metazoa</taxon>
        <taxon>Spiralia</taxon>
        <taxon>Lophotrochozoa</taxon>
        <taxon>Mollusca</taxon>
        <taxon>Gastropoda</taxon>
        <taxon>Caenogastropoda</taxon>
        <taxon>Littorinimorpha</taxon>
        <taxon>Littorinoidea</taxon>
        <taxon>Littorinidae</taxon>
        <taxon>Littorina</taxon>
    </lineage>
</organism>
<keyword evidence="3" id="KW-1185">Reference proteome</keyword>
<gene>
    <name evidence="2" type="ORF">V1264_023056</name>
</gene>
<reference evidence="2 3" key="1">
    <citation type="submission" date="2024-02" db="EMBL/GenBank/DDBJ databases">
        <title>Chromosome-scale genome assembly of the rough periwinkle Littorina saxatilis.</title>
        <authorList>
            <person name="De Jode A."/>
            <person name="Faria R."/>
            <person name="Formenti G."/>
            <person name="Sims Y."/>
            <person name="Smith T.P."/>
            <person name="Tracey A."/>
            <person name="Wood J.M.D."/>
            <person name="Zagrodzka Z.B."/>
            <person name="Johannesson K."/>
            <person name="Butlin R.K."/>
            <person name="Leder E.H."/>
        </authorList>
    </citation>
    <scope>NUCLEOTIDE SEQUENCE [LARGE SCALE GENOMIC DNA]</scope>
    <source>
        <strain evidence="2">Snail1</strain>
        <tissue evidence="2">Muscle</tissue>
    </source>
</reference>
<dbReference type="EMBL" id="JBAMIC010000011">
    <property type="protein sequence ID" value="KAK7100048.1"/>
    <property type="molecule type" value="Genomic_DNA"/>
</dbReference>